<dbReference type="Proteomes" id="UP001217838">
    <property type="component" value="Unassembled WGS sequence"/>
</dbReference>
<proteinExistence type="predicted"/>
<sequence length="60" mass="6657">MRGQRDAEALQDPGHEDRCRQLDELLGAGEVLPLLDGLDEVADLALRQRVLRVFQDADTG</sequence>
<keyword evidence="2" id="KW-1185">Reference proteome</keyword>
<name>A0ABT5BKT6_9BACT</name>
<accession>A0ABT5BKT6</accession>
<evidence type="ECO:0000313" key="1">
    <source>
        <dbReference type="EMBL" id="MDC0674761.1"/>
    </source>
</evidence>
<dbReference type="EMBL" id="JAQNDN010000025">
    <property type="protein sequence ID" value="MDC0674761.1"/>
    <property type="molecule type" value="Genomic_DNA"/>
</dbReference>
<organism evidence="1 2">
    <name type="scientific">Nannocystis radixulma</name>
    <dbReference type="NCBI Taxonomy" id="2995305"/>
    <lineage>
        <taxon>Bacteria</taxon>
        <taxon>Pseudomonadati</taxon>
        <taxon>Myxococcota</taxon>
        <taxon>Polyangia</taxon>
        <taxon>Nannocystales</taxon>
        <taxon>Nannocystaceae</taxon>
        <taxon>Nannocystis</taxon>
    </lineage>
</organism>
<reference evidence="1 2" key="1">
    <citation type="submission" date="2022-11" db="EMBL/GenBank/DDBJ databases">
        <title>Minimal conservation of predation-associated metabolite biosynthetic gene clusters underscores biosynthetic potential of Myxococcota including descriptions for ten novel species: Archangium lansinium sp. nov., Myxococcus landrumus sp. nov., Nannocystis bai.</title>
        <authorList>
            <person name="Ahearne A."/>
            <person name="Stevens C."/>
            <person name="Dowd S."/>
        </authorList>
    </citation>
    <scope>NUCLEOTIDE SEQUENCE [LARGE SCALE GENOMIC DNA]</scope>
    <source>
        <strain evidence="1 2">NCELM</strain>
    </source>
</reference>
<evidence type="ECO:0000313" key="2">
    <source>
        <dbReference type="Proteomes" id="UP001217838"/>
    </source>
</evidence>
<protein>
    <submittedName>
        <fullName evidence="1">Uncharacterized protein</fullName>
    </submittedName>
</protein>
<dbReference type="RefSeq" id="WP_272009249.1">
    <property type="nucleotide sequence ID" value="NZ_JAQNDN010000025.1"/>
</dbReference>
<gene>
    <name evidence="1" type="ORF">POL58_43835</name>
</gene>
<comment type="caution">
    <text evidence="1">The sequence shown here is derived from an EMBL/GenBank/DDBJ whole genome shotgun (WGS) entry which is preliminary data.</text>
</comment>